<feature type="transmembrane region" description="Helical" evidence="1">
    <location>
        <begin position="14"/>
        <end position="32"/>
    </location>
</feature>
<dbReference type="KEGG" id="ftj:FTUN_7297"/>
<gene>
    <name evidence="2" type="ORF">FTUN_7297</name>
</gene>
<protein>
    <submittedName>
        <fullName evidence="2">Uncharacterized protein</fullName>
    </submittedName>
</protein>
<sequence>MPILSSPAFGPRTALAYVTGGTLLCVWTLVWYCTRDFEMSRTQWFWVAGFFLSGVTFLFLGLTLGPLGRAARQAEMPPPEAVRAEAAIRQTAAGQLPLMAPVAPVAGTPPQPVAPAAAPVVPAGPVQVSPAR</sequence>
<keyword evidence="3" id="KW-1185">Reference proteome</keyword>
<feature type="transmembrane region" description="Helical" evidence="1">
    <location>
        <begin position="44"/>
        <end position="67"/>
    </location>
</feature>
<proteinExistence type="predicted"/>
<evidence type="ECO:0000313" key="2">
    <source>
        <dbReference type="EMBL" id="QJW99678.1"/>
    </source>
</evidence>
<dbReference type="AlphaFoldDB" id="A0A6M5Z0J9"/>
<accession>A0A6M5Z0J9</accession>
<evidence type="ECO:0000256" key="1">
    <source>
        <dbReference type="SAM" id="Phobius"/>
    </source>
</evidence>
<reference evidence="3" key="1">
    <citation type="submission" date="2020-05" db="EMBL/GenBank/DDBJ databases">
        <title>Frigoriglobus tundricola gen. nov., sp. nov., a psychrotolerant cellulolytic planctomycete of the family Gemmataceae with two divergent copies of 16S rRNA gene.</title>
        <authorList>
            <person name="Kulichevskaya I.S."/>
            <person name="Ivanova A.A."/>
            <person name="Naumoff D.G."/>
            <person name="Beletsky A.V."/>
            <person name="Rijpstra W.I.C."/>
            <person name="Sinninghe Damste J.S."/>
            <person name="Mardanov A.V."/>
            <person name="Ravin N.V."/>
            <person name="Dedysh S.N."/>
        </authorList>
    </citation>
    <scope>NUCLEOTIDE SEQUENCE [LARGE SCALE GENOMIC DNA]</scope>
    <source>
        <strain evidence="3">PL17</strain>
    </source>
</reference>
<dbReference type="Proteomes" id="UP000503447">
    <property type="component" value="Chromosome"/>
</dbReference>
<name>A0A6M5Z0J9_9BACT</name>
<dbReference type="EMBL" id="CP053452">
    <property type="protein sequence ID" value="QJW99678.1"/>
    <property type="molecule type" value="Genomic_DNA"/>
</dbReference>
<keyword evidence="1" id="KW-1133">Transmembrane helix</keyword>
<organism evidence="2 3">
    <name type="scientific">Frigoriglobus tundricola</name>
    <dbReference type="NCBI Taxonomy" id="2774151"/>
    <lineage>
        <taxon>Bacteria</taxon>
        <taxon>Pseudomonadati</taxon>
        <taxon>Planctomycetota</taxon>
        <taxon>Planctomycetia</taxon>
        <taxon>Gemmatales</taxon>
        <taxon>Gemmataceae</taxon>
        <taxon>Frigoriglobus</taxon>
    </lineage>
</organism>
<dbReference type="RefSeq" id="WP_171474600.1">
    <property type="nucleotide sequence ID" value="NZ_CP053452.2"/>
</dbReference>
<keyword evidence="1" id="KW-0812">Transmembrane</keyword>
<evidence type="ECO:0000313" key="3">
    <source>
        <dbReference type="Proteomes" id="UP000503447"/>
    </source>
</evidence>
<keyword evidence="1" id="KW-0472">Membrane</keyword>